<keyword evidence="4" id="KW-0808">Transferase</keyword>
<dbReference type="OrthoDB" id="63267at2759"/>
<keyword evidence="7 8" id="KW-0067">ATP-binding</keyword>
<evidence type="ECO:0000259" key="11">
    <source>
        <dbReference type="PROSITE" id="PS50011"/>
    </source>
</evidence>
<keyword evidence="3" id="KW-0597">Phosphoprotein</keyword>
<dbReference type="InterPro" id="IPR017441">
    <property type="entry name" value="Protein_kinase_ATP_BS"/>
</dbReference>
<dbReference type="Pfam" id="PF00069">
    <property type="entry name" value="Pkinase"/>
    <property type="match status" value="1"/>
</dbReference>
<feature type="compositionally biased region" description="Low complexity" evidence="10">
    <location>
        <begin position="10"/>
        <end position="22"/>
    </location>
</feature>
<evidence type="ECO:0000259" key="12">
    <source>
        <dbReference type="PROSITE" id="PS50195"/>
    </source>
</evidence>
<dbReference type="VEuPathDB" id="VectorBase:LDEU007037"/>
<dbReference type="InterPro" id="IPR001683">
    <property type="entry name" value="PX_dom"/>
</dbReference>
<dbReference type="SUPFAM" id="SSF56112">
    <property type="entry name" value="Protein kinase-like (PK-like)"/>
    <property type="match status" value="1"/>
</dbReference>
<evidence type="ECO:0000256" key="1">
    <source>
        <dbReference type="ARBA" id="ARBA00009903"/>
    </source>
</evidence>
<evidence type="ECO:0000256" key="8">
    <source>
        <dbReference type="PROSITE-ProRule" id="PRU10141"/>
    </source>
</evidence>
<evidence type="ECO:0000256" key="7">
    <source>
        <dbReference type="ARBA" id="ARBA00022840"/>
    </source>
</evidence>
<dbReference type="SMART" id="SM00220">
    <property type="entry name" value="S_TKc"/>
    <property type="match status" value="1"/>
</dbReference>
<keyword evidence="14" id="KW-1185">Reference proteome</keyword>
<dbReference type="GO" id="GO:0035091">
    <property type="term" value="F:phosphatidylinositol binding"/>
    <property type="evidence" value="ECO:0007669"/>
    <property type="project" value="InterPro"/>
</dbReference>
<evidence type="ECO:0000256" key="5">
    <source>
        <dbReference type="ARBA" id="ARBA00022741"/>
    </source>
</evidence>
<dbReference type="PROSITE" id="PS00107">
    <property type="entry name" value="PROTEIN_KINASE_ATP"/>
    <property type="match status" value="1"/>
</dbReference>
<dbReference type="AlphaFoldDB" id="A0A443SBV6"/>
<comment type="similarity">
    <text evidence="1">Belongs to the protein kinase superfamily. AGC Ser/Thr protein kinase family.</text>
</comment>
<feature type="domain" description="PX" evidence="12">
    <location>
        <begin position="36"/>
        <end position="148"/>
    </location>
</feature>
<evidence type="ECO:0000256" key="9">
    <source>
        <dbReference type="RuleBase" id="RU000304"/>
    </source>
</evidence>
<evidence type="ECO:0000313" key="13">
    <source>
        <dbReference type="EMBL" id="RWS25002.1"/>
    </source>
</evidence>
<dbReference type="InterPro" id="IPR000719">
    <property type="entry name" value="Prot_kinase_dom"/>
</dbReference>
<keyword evidence="6 13" id="KW-0418">Kinase</keyword>
<dbReference type="FunFam" id="1.10.510.10:FF:000512">
    <property type="entry name" value="AKT serine/threonine kinase 1"/>
    <property type="match status" value="1"/>
</dbReference>
<dbReference type="Gene3D" id="1.10.510.10">
    <property type="entry name" value="Transferase(Phosphotransferase) domain 1"/>
    <property type="match status" value="1"/>
</dbReference>
<dbReference type="FunFam" id="3.30.200.20:FF:000030">
    <property type="entry name" value="Non-specific serine/threonine protein kinase"/>
    <property type="match status" value="1"/>
</dbReference>
<dbReference type="Proteomes" id="UP000288716">
    <property type="component" value="Unassembled WGS sequence"/>
</dbReference>
<feature type="non-terminal residue" evidence="13">
    <location>
        <position position="339"/>
    </location>
</feature>
<dbReference type="PROSITE" id="PS50011">
    <property type="entry name" value="PROTEIN_KINASE_DOM"/>
    <property type="match status" value="1"/>
</dbReference>
<dbReference type="SMART" id="SM00312">
    <property type="entry name" value="PX"/>
    <property type="match status" value="1"/>
</dbReference>
<dbReference type="GO" id="GO:0005524">
    <property type="term" value="F:ATP binding"/>
    <property type="evidence" value="ECO:0007669"/>
    <property type="project" value="UniProtKB-UniRule"/>
</dbReference>
<sequence>MNEPNGRYESTSNESSDGSHSSGEANIPSKNCPLNGHISANVVSSEIFDGDGKKFTVYKMSVSCGGHRWQVDRRYNEFRELVSNLKRIYPTFVLKLPGKKLFGNNFKSDFIRSRRQGLDEFVQGLCSDPQLCSEPEVQAFFKVSIKGSGNTDGSDGDEEPMVIDSAWSDGAVSGNEKGEERAVNLGPTEKIHMKPSDFEFLKVIGKGSFGKVMLARHRTENKTYAVKVLQKKMIIKRNEKTHIMCERNVLLKNLNHPFLVGLHYSFQTRDKLYFVLDYLNGGEVCLSNLFFHLQRETYFAEPRARFYAAEITSALGYLHSHGIVYRDLKPENLLLDSEG</sequence>
<dbReference type="PROSITE" id="PS00108">
    <property type="entry name" value="PROTEIN_KINASE_ST"/>
    <property type="match status" value="1"/>
</dbReference>
<keyword evidence="5 8" id="KW-0547">Nucleotide-binding</keyword>
<dbReference type="Pfam" id="PF00787">
    <property type="entry name" value="PX"/>
    <property type="match status" value="1"/>
</dbReference>
<feature type="binding site" evidence="8">
    <location>
        <position position="236"/>
    </location>
    <ligand>
        <name>ATP</name>
        <dbReference type="ChEBI" id="CHEBI:30616"/>
    </ligand>
</feature>
<evidence type="ECO:0000256" key="2">
    <source>
        <dbReference type="ARBA" id="ARBA00022527"/>
    </source>
</evidence>
<reference evidence="13 14" key="1">
    <citation type="journal article" date="2018" name="Gigascience">
        <title>Genomes of trombidid mites reveal novel predicted allergens and laterally-transferred genes associated with secondary metabolism.</title>
        <authorList>
            <person name="Dong X."/>
            <person name="Chaisiri K."/>
            <person name="Xia D."/>
            <person name="Armstrong S.D."/>
            <person name="Fang Y."/>
            <person name="Donnelly M.J."/>
            <person name="Kadowaki T."/>
            <person name="McGarry J.W."/>
            <person name="Darby A.C."/>
            <person name="Makepeace B.L."/>
        </authorList>
    </citation>
    <scope>NUCLEOTIDE SEQUENCE [LARGE SCALE GENOMIC DNA]</scope>
    <source>
        <strain evidence="13">UoL-UT</strain>
    </source>
</reference>
<dbReference type="GO" id="GO:0004674">
    <property type="term" value="F:protein serine/threonine kinase activity"/>
    <property type="evidence" value="ECO:0007669"/>
    <property type="project" value="UniProtKB-KW"/>
</dbReference>
<dbReference type="InterPro" id="IPR008271">
    <property type="entry name" value="Ser/Thr_kinase_AS"/>
</dbReference>
<gene>
    <name evidence="13" type="ORF">B4U80_09983</name>
</gene>
<organism evidence="13 14">
    <name type="scientific">Leptotrombidium deliense</name>
    <dbReference type="NCBI Taxonomy" id="299467"/>
    <lineage>
        <taxon>Eukaryota</taxon>
        <taxon>Metazoa</taxon>
        <taxon>Ecdysozoa</taxon>
        <taxon>Arthropoda</taxon>
        <taxon>Chelicerata</taxon>
        <taxon>Arachnida</taxon>
        <taxon>Acari</taxon>
        <taxon>Acariformes</taxon>
        <taxon>Trombidiformes</taxon>
        <taxon>Prostigmata</taxon>
        <taxon>Anystina</taxon>
        <taxon>Parasitengona</taxon>
        <taxon>Trombiculoidea</taxon>
        <taxon>Trombiculidae</taxon>
        <taxon>Leptotrombidium</taxon>
    </lineage>
</organism>
<name>A0A443SBV6_9ACAR</name>
<proteinExistence type="inferred from homology"/>
<evidence type="ECO:0000256" key="10">
    <source>
        <dbReference type="SAM" id="MobiDB-lite"/>
    </source>
</evidence>
<evidence type="ECO:0000313" key="14">
    <source>
        <dbReference type="Proteomes" id="UP000288716"/>
    </source>
</evidence>
<dbReference type="SUPFAM" id="SSF64268">
    <property type="entry name" value="PX domain"/>
    <property type="match status" value="1"/>
</dbReference>
<feature type="region of interest" description="Disordered" evidence="10">
    <location>
        <begin position="1"/>
        <end position="30"/>
    </location>
</feature>
<evidence type="ECO:0000256" key="6">
    <source>
        <dbReference type="ARBA" id="ARBA00022777"/>
    </source>
</evidence>
<evidence type="ECO:0000256" key="4">
    <source>
        <dbReference type="ARBA" id="ARBA00022679"/>
    </source>
</evidence>
<feature type="domain" description="Protein kinase" evidence="11">
    <location>
        <begin position="198"/>
        <end position="339"/>
    </location>
</feature>
<protein>
    <submittedName>
        <fullName evidence="13">Serine/threonine-protein kinase Sgk3-like protein</fullName>
    </submittedName>
</protein>
<dbReference type="PANTHER" id="PTHR24351">
    <property type="entry name" value="RIBOSOMAL PROTEIN S6 KINASE"/>
    <property type="match status" value="1"/>
</dbReference>
<evidence type="ECO:0000256" key="3">
    <source>
        <dbReference type="ARBA" id="ARBA00022553"/>
    </source>
</evidence>
<dbReference type="PROSITE" id="PS50195">
    <property type="entry name" value="PX"/>
    <property type="match status" value="1"/>
</dbReference>
<dbReference type="Gene3D" id="3.30.1520.10">
    <property type="entry name" value="Phox-like domain"/>
    <property type="match status" value="1"/>
</dbReference>
<keyword evidence="2 9" id="KW-0723">Serine/threonine-protein kinase</keyword>
<dbReference type="InterPro" id="IPR011009">
    <property type="entry name" value="Kinase-like_dom_sf"/>
</dbReference>
<dbReference type="STRING" id="299467.A0A443SBV6"/>
<dbReference type="EMBL" id="NCKV01004170">
    <property type="protein sequence ID" value="RWS25002.1"/>
    <property type="molecule type" value="Genomic_DNA"/>
</dbReference>
<dbReference type="InterPro" id="IPR036871">
    <property type="entry name" value="PX_dom_sf"/>
</dbReference>
<dbReference type="Gene3D" id="3.30.200.20">
    <property type="entry name" value="Phosphorylase Kinase, domain 1"/>
    <property type="match status" value="1"/>
</dbReference>
<accession>A0A443SBV6</accession>
<comment type="caution">
    <text evidence="13">The sequence shown here is derived from an EMBL/GenBank/DDBJ whole genome shotgun (WGS) entry which is preliminary data.</text>
</comment>